<evidence type="ECO:0000256" key="1">
    <source>
        <dbReference type="ARBA" id="ARBA00004370"/>
    </source>
</evidence>
<comment type="similarity">
    <text evidence="2 6">Belongs to the SURF1 family.</text>
</comment>
<evidence type="ECO:0000256" key="3">
    <source>
        <dbReference type="ARBA" id="ARBA00022692"/>
    </source>
</evidence>
<comment type="caution">
    <text evidence="7">The sequence shown here is derived from an EMBL/GenBank/DDBJ whole genome shotgun (WGS) entry which is preliminary data.</text>
</comment>
<dbReference type="PROSITE" id="PS50895">
    <property type="entry name" value="SURF1"/>
    <property type="match status" value="1"/>
</dbReference>
<keyword evidence="5 6" id="KW-0472">Membrane</keyword>
<dbReference type="EMBL" id="SHNN01000001">
    <property type="protein sequence ID" value="MCX2979935.1"/>
    <property type="molecule type" value="Genomic_DNA"/>
</dbReference>
<dbReference type="InterPro" id="IPR002994">
    <property type="entry name" value="Surf1/Shy1"/>
</dbReference>
<accession>A0ABT3TCM9</accession>
<dbReference type="PANTHER" id="PTHR23427:SF2">
    <property type="entry name" value="SURFEIT LOCUS PROTEIN 1"/>
    <property type="match status" value="1"/>
</dbReference>
<evidence type="ECO:0000313" key="7">
    <source>
        <dbReference type="EMBL" id="MCX2979935.1"/>
    </source>
</evidence>
<evidence type="ECO:0000256" key="6">
    <source>
        <dbReference type="RuleBase" id="RU363076"/>
    </source>
</evidence>
<evidence type="ECO:0000313" key="8">
    <source>
        <dbReference type="Proteomes" id="UP001143362"/>
    </source>
</evidence>
<proteinExistence type="inferred from homology"/>
<dbReference type="Proteomes" id="UP001143362">
    <property type="component" value="Unassembled WGS sequence"/>
</dbReference>
<evidence type="ECO:0000256" key="4">
    <source>
        <dbReference type="ARBA" id="ARBA00022989"/>
    </source>
</evidence>
<dbReference type="Pfam" id="PF02104">
    <property type="entry name" value="SURF1"/>
    <property type="match status" value="1"/>
</dbReference>
<comment type="subcellular location">
    <subcellularLocation>
        <location evidence="6">Cell membrane</location>
        <topology evidence="6">Multi-pass membrane protein</topology>
    </subcellularLocation>
    <subcellularLocation>
        <location evidence="1">Membrane</location>
    </subcellularLocation>
</comment>
<dbReference type="CDD" id="cd06662">
    <property type="entry name" value="SURF1"/>
    <property type="match status" value="1"/>
</dbReference>
<organism evidence="7 8">
    <name type="scientific">Candidatus Litorirhabdus singularis</name>
    <dbReference type="NCBI Taxonomy" id="2518993"/>
    <lineage>
        <taxon>Bacteria</taxon>
        <taxon>Pseudomonadati</taxon>
        <taxon>Pseudomonadota</taxon>
        <taxon>Gammaproteobacteria</taxon>
        <taxon>Cellvibrionales</taxon>
        <taxon>Halieaceae</taxon>
        <taxon>Candidatus Litorirhabdus</taxon>
    </lineage>
</organism>
<dbReference type="PANTHER" id="PTHR23427">
    <property type="entry name" value="SURFEIT LOCUS PROTEIN"/>
    <property type="match status" value="1"/>
</dbReference>
<keyword evidence="4 6" id="KW-1133">Transmembrane helix</keyword>
<evidence type="ECO:0000256" key="5">
    <source>
        <dbReference type="ARBA" id="ARBA00023136"/>
    </source>
</evidence>
<name>A0ABT3TCM9_9GAMM</name>
<feature type="transmembrane region" description="Helical" evidence="6">
    <location>
        <begin position="20"/>
        <end position="37"/>
    </location>
</feature>
<dbReference type="InterPro" id="IPR045214">
    <property type="entry name" value="Surf1/Surf4"/>
</dbReference>
<gene>
    <name evidence="7" type="ORF">EYC98_03550</name>
</gene>
<reference evidence="7" key="1">
    <citation type="submission" date="2019-02" db="EMBL/GenBank/DDBJ databases">
        <authorList>
            <person name="Li S.-H."/>
        </authorList>
    </citation>
    <scope>NUCLEOTIDE SEQUENCE</scope>
    <source>
        <strain evidence="7">IMCC14734</strain>
    </source>
</reference>
<keyword evidence="8" id="KW-1185">Reference proteome</keyword>
<keyword evidence="6" id="KW-1003">Cell membrane</keyword>
<keyword evidence="3 6" id="KW-0812">Transmembrane</keyword>
<evidence type="ECO:0000256" key="2">
    <source>
        <dbReference type="ARBA" id="ARBA00007165"/>
    </source>
</evidence>
<protein>
    <recommendedName>
        <fullName evidence="6">SURF1-like protein</fullName>
    </recommendedName>
</protein>
<dbReference type="RefSeq" id="WP_279243920.1">
    <property type="nucleotide sequence ID" value="NZ_SHNN01000001.1"/>
</dbReference>
<sequence>MNQTATSKKLLWQGDWRTTVFVLVFVPIFVSLGFWQLQRAEDKVVIADTWALRQTDAAVPLAQVSEEPAELAYRRVVMRGEFLQQRDLLLDNRMLNGRYGFELLTPLRLVGNGQLVLVNRGWIEGDRARRTLPQVEPVTGEQILTGTVYVPPGDAYTLGAEAFTEKGPQVLLTLDMDAIGAYLGEPVFPYTVRLEAESPAAMTIDWPLLNTSPQKHTAYAVQWFSMAVALLLLFLIRSSNVWELWRGSDHSE</sequence>
<feature type="transmembrane region" description="Helical" evidence="6">
    <location>
        <begin position="217"/>
        <end position="236"/>
    </location>
</feature>